<gene>
    <name evidence="2" type="ORF">PR048_025493</name>
</gene>
<reference evidence="2 3" key="1">
    <citation type="submission" date="2023-02" db="EMBL/GenBank/DDBJ databases">
        <title>LHISI_Scaffold_Assembly.</title>
        <authorList>
            <person name="Stuart O.P."/>
            <person name="Cleave R."/>
            <person name="Magrath M.J.L."/>
            <person name="Mikheyev A.S."/>
        </authorList>
    </citation>
    <scope>NUCLEOTIDE SEQUENCE [LARGE SCALE GENOMIC DNA]</scope>
    <source>
        <strain evidence="2">Daus_M_001</strain>
        <tissue evidence="2">Leg muscle</tissue>
    </source>
</reference>
<proteinExistence type="predicted"/>
<comment type="caution">
    <text evidence="2">The sequence shown here is derived from an EMBL/GenBank/DDBJ whole genome shotgun (WGS) entry which is preliminary data.</text>
</comment>
<evidence type="ECO:0000256" key="1">
    <source>
        <dbReference type="SAM" id="SignalP"/>
    </source>
</evidence>
<dbReference type="Proteomes" id="UP001159363">
    <property type="component" value="Chromosome 9"/>
</dbReference>
<accession>A0ABQ9GRJ3</accession>
<sequence length="114" mass="13331">MKGIILMTLSSLVLYDSWSLWQFNLNIAMYQRRELRQEVHTAITEGNPDSRRQMPSLPAKVAGRWCIHNYRWLGQYNHLPSPTFSDHISIEYCNLVKCIQCICKYINKVGGKQL</sequence>
<dbReference type="EMBL" id="JARBHB010000010">
    <property type="protein sequence ID" value="KAJ8874627.1"/>
    <property type="molecule type" value="Genomic_DNA"/>
</dbReference>
<name>A0ABQ9GRJ3_9NEOP</name>
<feature type="signal peptide" evidence="1">
    <location>
        <begin position="1"/>
        <end position="19"/>
    </location>
</feature>
<feature type="chain" id="PRO_5045671795" description="Secreted protein" evidence="1">
    <location>
        <begin position="20"/>
        <end position="114"/>
    </location>
</feature>
<keyword evidence="1" id="KW-0732">Signal</keyword>
<evidence type="ECO:0000313" key="2">
    <source>
        <dbReference type="EMBL" id="KAJ8874627.1"/>
    </source>
</evidence>
<keyword evidence="3" id="KW-1185">Reference proteome</keyword>
<evidence type="ECO:0000313" key="3">
    <source>
        <dbReference type="Proteomes" id="UP001159363"/>
    </source>
</evidence>
<protein>
    <recommendedName>
        <fullName evidence="4">Secreted protein</fullName>
    </recommendedName>
</protein>
<organism evidence="2 3">
    <name type="scientific">Dryococelus australis</name>
    <dbReference type="NCBI Taxonomy" id="614101"/>
    <lineage>
        <taxon>Eukaryota</taxon>
        <taxon>Metazoa</taxon>
        <taxon>Ecdysozoa</taxon>
        <taxon>Arthropoda</taxon>
        <taxon>Hexapoda</taxon>
        <taxon>Insecta</taxon>
        <taxon>Pterygota</taxon>
        <taxon>Neoptera</taxon>
        <taxon>Polyneoptera</taxon>
        <taxon>Phasmatodea</taxon>
        <taxon>Verophasmatodea</taxon>
        <taxon>Anareolatae</taxon>
        <taxon>Phasmatidae</taxon>
        <taxon>Eurycanthinae</taxon>
        <taxon>Dryococelus</taxon>
    </lineage>
</organism>
<evidence type="ECO:0008006" key="4">
    <source>
        <dbReference type="Google" id="ProtNLM"/>
    </source>
</evidence>